<dbReference type="SUPFAM" id="SSF90229">
    <property type="entry name" value="CCCH zinc finger"/>
    <property type="match status" value="1"/>
</dbReference>
<evidence type="ECO:0000256" key="4">
    <source>
        <dbReference type="PROSITE-ProRule" id="PRU00723"/>
    </source>
</evidence>
<evidence type="ECO:0000259" key="6">
    <source>
        <dbReference type="PROSITE" id="PS50103"/>
    </source>
</evidence>
<comment type="caution">
    <text evidence="7">The sequence shown here is derived from an EMBL/GenBank/DDBJ whole genome shotgun (WGS) entry which is preliminary data.</text>
</comment>
<protein>
    <recommendedName>
        <fullName evidence="6">C3H1-type domain-containing protein</fullName>
    </recommendedName>
</protein>
<feature type="region of interest" description="Disordered" evidence="5">
    <location>
        <begin position="88"/>
        <end position="108"/>
    </location>
</feature>
<evidence type="ECO:0000313" key="7">
    <source>
        <dbReference type="EMBL" id="KAG8469091.1"/>
    </source>
</evidence>
<dbReference type="InterPro" id="IPR000571">
    <property type="entry name" value="Znf_CCCH"/>
</dbReference>
<evidence type="ECO:0000313" key="8">
    <source>
        <dbReference type="Proteomes" id="UP000751190"/>
    </source>
</evidence>
<evidence type="ECO:0000256" key="2">
    <source>
        <dbReference type="ARBA" id="ARBA00022771"/>
    </source>
</evidence>
<evidence type="ECO:0000256" key="1">
    <source>
        <dbReference type="ARBA" id="ARBA00022723"/>
    </source>
</evidence>
<keyword evidence="2 4" id="KW-0863">Zinc-finger</keyword>
<dbReference type="Proteomes" id="UP000751190">
    <property type="component" value="Unassembled WGS sequence"/>
</dbReference>
<name>A0A8J5XHN1_DIALT</name>
<dbReference type="GO" id="GO:0008270">
    <property type="term" value="F:zinc ion binding"/>
    <property type="evidence" value="ECO:0007669"/>
    <property type="project" value="UniProtKB-KW"/>
</dbReference>
<accession>A0A8J5XHN1</accession>
<feature type="region of interest" description="Disordered" evidence="5">
    <location>
        <begin position="1"/>
        <end position="26"/>
    </location>
</feature>
<keyword evidence="1 4" id="KW-0479">Metal-binding</keyword>
<feature type="zinc finger region" description="C3H1-type" evidence="4">
    <location>
        <begin position="117"/>
        <end position="140"/>
    </location>
</feature>
<organism evidence="7 8">
    <name type="scientific">Diacronema lutheri</name>
    <name type="common">Unicellular marine alga</name>
    <name type="synonym">Monochrysis lutheri</name>
    <dbReference type="NCBI Taxonomy" id="2081491"/>
    <lineage>
        <taxon>Eukaryota</taxon>
        <taxon>Haptista</taxon>
        <taxon>Haptophyta</taxon>
        <taxon>Pavlovophyceae</taxon>
        <taxon>Pavlovales</taxon>
        <taxon>Pavlovaceae</taxon>
        <taxon>Diacronema</taxon>
    </lineage>
</organism>
<feature type="compositionally biased region" description="Acidic residues" evidence="5">
    <location>
        <begin position="1"/>
        <end position="15"/>
    </location>
</feature>
<evidence type="ECO:0000256" key="5">
    <source>
        <dbReference type="SAM" id="MobiDB-lite"/>
    </source>
</evidence>
<keyword evidence="8" id="KW-1185">Reference proteome</keyword>
<reference evidence="7" key="1">
    <citation type="submission" date="2021-05" db="EMBL/GenBank/DDBJ databases">
        <title>The genome of the haptophyte Pavlova lutheri (Diacronema luteri, Pavlovales) - a model for lipid biosynthesis in eukaryotic algae.</title>
        <authorList>
            <person name="Hulatt C.J."/>
            <person name="Posewitz M.C."/>
        </authorList>
    </citation>
    <scope>NUCLEOTIDE SEQUENCE</scope>
    <source>
        <strain evidence="7">NIVA-4/92</strain>
    </source>
</reference>
<dbReference type="AlphaFoldDB" id="A0A8J5XHN1"/>
<dbReference type="OrthoDB" id="250836at2759"/>
<sequence length="159" mass="17056">MWDDESVPDETDDDIPAPAPPMRPVPRAIAPLACTVTRPPAPVERRLQLEPLHAESIYDFVLGSAHGAAPPAGRAGQARAVIVHKRAVREGGDTDGDEHRWDERAPRAKHEHIPQLPCRFFNTPRGCQAGADCRFAHVKPGEARGTPSAASGTGGRGRA</sequence>
<gene>
    <name evidence="7" type="ORF">KFE25_007609</name>
</gene>
<dbReference type="InterPro" id="IPR036855">
    <property type="entry name" value="Znf_CCCH_sf"/>
</dbReference>
<feature type="domain" description="C3H1-type" evidence="6">
    <location>
        <begin position="117"/>
        <end position="140"/>
    </location>
</feature>
<proteinExistence type="predicted"/>
<dbReference type="EMBL" id="JAGTXO010000003">
    <property type="protein sequence ID" value="KAG8469091.1"/>
    <property type="molecule type" value="Genomic_DNA"/>
</dbReference>
<keyword evidence="3 4" id="KW-0862">Zinc</keyword>
<evidence type="ECO:0000256" key="3">
    <source>
        <dbReference type="ARBA" id="ARBA00022833"/>
    </source>
</evidence>
<feature type="region of interest" description="Disordered" evidence="5">
    <location>
        <begin position="139"/>
        <end position="159"/>
    </location>
</feature>
<dbReference type="PROSITE" id="PS50103">
    <property type="entry name" value="ZF_C3H1"/>
    <property type="match status" value="1"/>
</dbReference>
<dbReference type="Pfam" id="PF00642">
    <property type="entry name" value="zf-CCCH"/>
    <property type="match status" value="1"/>
</dbReference>